<proteinExistence type="predicted"/>
<dbReference type="EMBL" id="QJNS01000075">
    <property type="protein sequence ID" value="RYO89291.1"/>
    <property type="molecule type" value="Genomic_DNA"/>
</dbReference>
<name>A0ABY0HFH1_9PEZI</name>
<evidence type="ECO:0000313" key="1">
    <source>
        <dbReference type="EMBL" id="RYO89291.1"/>
    </source>
</evidence>
<protein>
    <recommendedName>
        <fullName evidence="3">Clr5 domain-containing protein</fullName>
    </recommendedName>
</protein>
<gene>
    <name evidence="1" type="ORF">DL762_003314</name>
</gene>
<sequence>MEQNERSGSPYEVKERLMSEEQVHETYDEFEISPDEVKKRAAWGWYRTGVICAQAALADVKDTEDNSGLTGPSENPLLAKSERAKSHALLLYPELLEQENIGCPSWAEQFTASDEEYYLEMERNQEYIMRAEMAEVYKNSARAYMMEPLYLYLEWKQTQEIEATKAEPREIHEYLAAEIQADEFGCLSRLWDRAIDWNGLRRPLNDWWIRAAHARGHAEWLLRERRDTTTVGHPSPIESWRLLPPGTVRHYDNSCVVWTIHVEGVLSGRFENDLFFTCFNSLSEEMRGRASLETGWPLYSYVYGAPEFVFHALAKDAADCSLIGLLPTDTASRQYGQAATSISVYDRYMRRGIHTVLDKSYPEHHRILDRCADNTLAEWDAENVLYDRYMGRGIQNVLDKSSLEHYGILAQCADNILAEWDAENALYALLHPRYKISRNLDLLKSALRSLLEKRAHMTFREAEDTKFDDVVYACIRFYMDKIQRMLRRPPGIDEHRYLIRVEREVSKLLAPWFDFHLKETHGGRILIHLVSLLSRRTILDPHTPEFASIAEPVWARYQGSVVAALDDFLEDVREMLQGNVWLTPHTYLFILPFQEYLESGGDPNKMPLIRGTIGDRRELTKLGLYKSGRIKCKPGCKCPLPTRIKEMEKQLRLRLSEDPQARKEREAIIMFFTLNSTSSVGPNGKFAGITPQRLDQFSRVRRQD</sequence>
<keyword evidence="2" id="KW-1185">Reference proteome</keyword>
<dbReference type="Proteomes" id="UP000294003">
    <property type="component" value="Unassembled WGS sequence"/>
</dbReference>
<comment type="caution">
    <text evidence="1">The sequence shown here is derived from an EMBL/GenBank/DDBJ whole genome shotgun (WGS) entry which is preliminary data.</text>
</comment>
<evidence type="ECO:0008006" key="3">
    <source>
        <dbReference type="Google" id="ProtNLM"/>
    </source>
</evidence>
<organism evidence="1 2">
    <name type="scientific">Monosporascus cannonballus</name>
    <dbReference type="NCBI Taxonomy" id="155416"/>
    <lineage>
        <taxon>Eukaryota</taxon>
        <taxon>Fungi</taxon>
        <taxon>Dikarya</taxon>
        <taxon>Ascomycota</taxon>
        <taxon>Pezizomycotina</taxon>
        <taxon>Sordariomycetes</taxon>
        <taxon>Xylariomycetidae</taxon>
        <taxon>Xylariales</taxon>
        <taxon>Xylariales incertae sedis</taxon>
        <taxon>Monosporascus</taxon>
    </lineage>
</organism>
<reference evidence="1 2" key="1">
    <citation type="submission" date="2018-06" db="EMBL/GenBank/DDBJ databases">
        <title>Complete Genomes of Monosporascus.</title>
        <authorList>
            <person name="Robinson A.J."/>
            <person name="Natvig D.O."/>
        </authorList>
    </citation>
    <scope>NUCLEOTIDE SEQUENCE [LARGE SCALE GENOMIC DNA]</scope>
    <source>
        <strain evidence="1 2">CBS 609.92</strain>
    </source>
</reference>
<accession>A0ABY0HFH1</accession>
<evidence type="ECO:0000313" key="2">
    <source>
        <dbReference type="Proteomes" id="UP000294003"/>
    </source>
</evidence>